<dbReference type="PANTHER" id="PTHR30466">
    <property type="entry name" value="FLAVIN REDUCTASE"/>
    <property type="match status" value="1"/>
</dbReference>
<dbReference type="InterPro" id="IPR012349">
    <property type="entry name" value="Split_barrel_FMN-bd"/>
</dbReference>
<feature type="domain" description="Flavin reductase like" evidence="3">
    <location>
        <begin position="13"/>
        <end position="155"/>
    </location>
</feature>
<dbReference type="GO" id="GO:0010181">
    <property type="term" value="F:FMN binding"/>
    <property type="evidence" value="ECO:0007669"/>
    <property type="project" value="InterPro"/>
</dbReference>
<reference evidence="4" key="1">
    <citation type="submission" date="2020-05" db="EMBL/GenBank/DDBJ databases">
        <authorList>
            <person name="Chiriac C."/>
            <person name="Salcher M."/>
            <person name="Ghai R."/>
            <person name="Kavagutti S V."/>
        </authorList>
    </citation>
    <scope>NUCLEOTIDE SEQUENCE</scope>
</reference>
<organism evidence="4">
    <name type="scientific">freshwater metagenome</name>
    <dbReference type="NCBI Taxonomy" id="449393"/>
    <lineage>
        <taxon>unclassified sequences</taxon>
        <taxon>metagenomes</taxon>
        <taxon>ecological metagenomes</taxon>
    </lineage>
</organism>
<dbReference type="Pfam" id="PF01613">
    <property type="entry name" value="Flavin_Reduct"/>
    <property type="match status" value="1"/>
</dbReference>
<protein>
    <submittedName>
        <fullName evidence="4">Unannotated protein</fullName>
    </submittedName>
</protein>
<dbReference type="SMART" id="SM00903">
    <property type="entry name" value="Flavin_Reduct"/>
    <property type="match status" value="1"/>
</dbReference>
<accession>A0A6J7E8Z7</accession>
<keyword evidence="2" id="KW-0560">Oxidoreductase</keyword>
<dbReference type="InterPro" id="IPR002563">
    <property type="entry name" value="Flavin_Rdtase-like_dom"/>
</dbReference>
<dbReference type="PANTHER" id="PTHR30466:SF11">
    <property type="entry name" value="FLAVIN-DEPENDENT MONOOXYGENASE, REDUCTASE SUBUNIT HSAB"/>
    <property type="match status" value="1"/>
</dbReference>
<evidence type="ECO:0000313" key="4">
    <source>
        <dbReference type="EMBL" id="CAB4877765.1"/>
    </source>
</evidence>
<evidence type="ECO:0000256" key="1">
    <source>
        <dbReference type="ARBA" id="ARBA00008898"/>
    </source>
</evidence>
<evidence type="ECO:0000259" key="3">
    <source>
        <dbReference type="SMART" id="SM00903"/>
    </source>
</evidence>
<dbReference type="AlphaFoldDB" id="A0A6J7E8Z7"/>
<proteinExistence type="inferred from homology"/>
<name>A0A6J7E8Z7_9ZZZZ</name>
<sequence length="161" mass="17027">MSEIDPTQFRNVLGNLPTGVTVLTAHGADGPTGMAANSVTSVSLDPPLILVCPAKSSTTWPTIDSTGAFCVNIMAEHHEEATRAFAMKDADRFSGVAWHHRPTGPALDEAVAWIECRIRDEHDAGDHTIVVADVVAIDAADGAAPLVFFRGSYGAFRDAQA</sequence>
<comment type="similarity">
    <text evidence="1">Belongs to the non-flavoprotein flavin reductase family.</text>
</comment>
<evidence type="ECO:0000256" key="2">
    <source>
        <dbReference type="ARBA" id="ARBA00023002"/>
    </source>
</evidence>
<dbReference type="InterPro" id="IPR050268">
    <property type="entry name" value="NADH-dep_flavin_reductase"/>
</dbReference>
<dbReference type="GO" id="GO:0042602">
    <property type="term" value="F:riboflavin reductase (NADPH) activity"/>
    <property type="evidence" value="ECO:0007669"/>
    <property type="project" value="TreeGrafter"/>
</dbReference>
<dbReference type="EMBL" id="CAFBLQ010000121">
    <property type="protein sequence ID" value="CAB4877765.1"/>
    <property type="molecule type" value="Genomic_DNA"/>
</dbReference>
<dbReference type="Gene3D" id="2.30.110.10">
    <property type="entry name" value="Electron Transport, Fmn-binding Protein, Chain A"/>
    <property type="match status" value="1"/>
</dbReference>
<dbReference type="SUPFAM" id="SSF50475">
    <property type="entry name" value="FMN-binding split barrel"/>
    <property type="match status" value="1"/>
</dbReference>
<gene>
    <name evidence="4" type="ORF">UFOPK3423_01099</name>
</gene>